<name>A0A438FT29_VITVI</name>
<dbReference type="Proteomes" id="UP000288805">
    <property type="component" value="Unassembled WGS sequence"/>
</dbReference>
<comment type="caution">
    <text evidence="2">The sequence shown here is derived from an EMBL/GenBank/DDBJ whole genome shotgun (WGS) entry which is preliminary data.</text>
</comment>
<organism evidence="2 3">
    <name type="scientific">Vitis vinifera</name>
    <name type="common">Grape</name>
    <dbReference type="NCBI Taxonomy" id="29760"/>
    <lineage>
        <taxon>Eukaryota</taxon>
        <taxon>Viridiplantae</taxon>
        <taxon>Streptophyta</taxon>
        <taxon>Embryophyta</taxon>
        <taxon>Tracheophyta</taxon>
        <taxon>Spermatophyta</taxon>
        <taxon>Magnoliopsida</taxon>
        <taxon>eudicotyledons</taxon>
        <taxon>Gunneridae</taxon>
        <taxon>Pentapetalae</taxon>
        <taxon>rosids</taxon>
        <taxon>Vitales</taxon>
        <taxon>Vitaceae</taxon>
        <taxon>Viteae</taxon>
        <taxon>Vitis</taxon>
    </lineage>
</organism>
<evidence type="ECO:0000256" key="1">
    <source>
        <dbReference type="SAM" id="MobiDB-lite"/>
    </source>
</evidence>
<reference evidence="2 3" key="1">
    <citation type="journal article" date="2018" name="PLoS Genet.">
        <title>Population sequencing reveals clonal diversity and ancestral inbreeding in the grapevine cultivar Chardonnay.</title>
        <authorList>
            <person name="Roach M.J."/>
            <person name="Johnson D.L."/>
            <person name="Bohlmann J."/>
            <person name="van Vuuren H.J."/>
            <person name="Jones S.J."/>
            <person name="Pretorius I.S."/>
            <person name="Schmidt S.A."/>
            <person name="Borneman A.R."/>
        </authorList>
    </citation>
    <scope>NUCLEOTIDE SEQUENCE [LARGE SCALE GENOMIC DNA]</scope>
    <source>
        <strain evidence="3">cv. Chardonnay</strain>
        <tissue evidence="2">Leaf</tissue>
    </source>
</reference>
<proteinExistence type="predicted"/>
<evidence type="ECO:0000313" key="3">
    <source>
        <dbReference type="Proteomes" id="UP000288805"/>
    </source>
</evidence>
<accession>A0A438FT29</accession>
<gene>
    <name evidence="2" type="ORF">CK203_064548</name>
</gene>
<dbReference type="EMBL" id="QGNW01000750">
    <property type="protein sequence ID" value="RVW63088.1"/>
    <property type="molecule type" value="Genomic_DNA"/>
</dbReference>
<evidence type="ECO:0000313" key="2">
    <source>
        <dbReference type="EMBL" id="RVW63088.1"/>
    </source>
</evidence>
<feature type="region of interest" description="Disordered" evidence="1">
    <location>
        <begin position="68"/>
        <end position="91"/>
    </location>
</feature>
<dbReference type="AlphaFoldDB" id="A0A438FT29"/>
<protein>
    <submittedName>
        <fullName evidence="2">Uncharacterized protein</fullName>
    </submittedName>
</protein>
<sequence>MLKVSETTTITSQSEGMIANYNERQQKDNGRAHLSFVQPVEERSLEQGGFNQEEIEKLRTLLGTLEKPSDSGVTDHMTHSHQFNDYNPCPS</sequence>